<dbReference type="Proteomes" id="UP001057402">
    <property type="component" value="Chromosome 6"/>
</dbReference>
<name>A0ACB9QDV8_9MYRT</name>
<comment type="caution">
    <text evidence="1">The sequence shown here is derived from an EMBL/GenBank/DDBJ whole genome shotgun (WGS) entry which is preliminary data.</text>
</comment>
<protein>
    <submittedName>
        <fullName evidence="1">Uncharacterized protein</fullName>
    </submittedName>
</protein>
<proteinExistence type="predicted"/>
<dbReference type="EMBL" id="CM042885">
    <property type="protein sequence ID" value="KAI4363592.1"/>
    <property type="molecule type" value="Genomic_DNA"/>
</dbReference>
<keyword evidence="2" id="KW-1185">Reference proteome</keyword>
<evidence type="ECO:0000313" key="1">
    <source>
        <dbReference type="EMBL" id="KAI4363592.1"/>
    </source>
</evidence>
<reference evidence="2" key="1">
    <citation type="journal article" date="2023" name="Front. Plant Sci.">
        <title>Chromosomal-level genome assembly of Melastoma candidum provides insights into trichome evolution.</title>
        <authorList>
            <person name="Zhong Y."/>
            <person name="Wu W."/>
            <person name="Sun C."/>
            <person name="Zou P."/>
            <person name="Liu Y."/>
            <person name="Dai S."/>
            <person name="Zhou R."/>
        </authorList>
    </citation>
    <scope>NUCLEOTIDE SEQUENCE [LARGE SCALE GENOMIC DNA]</scope>
</reference>
<evidence type="ECO:0000313" key="2">
    <source>
        <dbReference type="Proteomes" id="UP001057402"/>
    </source>
</evidence>
<accession>A0ACB9QDV8</accession>
<gene>
    <name evidence="1" type="ORF">MLD38_019794</name>
</gene>
<organism evidence="1 2">
    <name type="scientific">Melastoma candidum</name>
    <dbReference type="NCBI Taxonomy" id="119954"/>
    <lineage>
        <taxon>Eukaryota</taxon>
        <taxon>Viridiplantae</taxon>
        <taxon>Streptophyta</taxon>
        <taxon>Embryophyta</taxon>
        <taxon>Tracheophyta</taxon>
        <taxon>Spermatophyta</taxon>
        <taxon>Magnoliopsida</taxon>
        <taxon>eudicotyledons</taxon>
        <taxon>Gunneridae</taxon>
        <taxon>Pentapetalae</taxon>
        <taxon>rosids</taxon>
        <taxon>malvids</taxon>
        <taxon>Myrtales</taxon>
        <taxon>Melastomataceae</taxon>
        <taxon>Melastomatoideae</taxon>
        <taxon>Melastomateae</taxon>
        <taxon>Melastoma</taxon>
    </lineage>
</organism>
<sequence length="369" mass="42602">MEVSNHMLFRQQWDYVTVLGNNGVGRMKVCWDNKRCKVEVVATGNQWIHTKVELMGESVPFLLTFVYGSNDREERLQLWNALLAIGQCRAPWCILGDFNVVRSPNEKLGGKRIWKESENVLNRTMHSLGMDDLRGVGCQFTWSNRRSPPILAKLDRAVVNRDWIETFRLSEVNYLPPTTSDHSACLVRLGVNKRKAAPFKFFDLWRFHPKFKDALTAGWSKEYRGLRMFRLCCKLKDLKVELKKLNREHLCDISGRVEQARTALQALQLQSLAGQPNLVEEQLALDNFLKIARMEESFYKQKARATWLRLGDRNTAYFHGEVNRKANRDAITSIQLNNGDRVADQGRIQQEFIEHFKGLPGDGYHCSGN</sequence>